<dbReference type="AlphaFoldDB" id="A0A918Z3M9"/>
<gene>
    <name evidence="2" type="ORF">GCM10018785_02340</name>
</gene>
<dbReference type="RefSeq" id="WP_190133874.1">
    <property type="nucleotide sequence ID" value="NZ_BNBT01000002.1"/>
</dbReference>
<reference evidence="2" key="2">
    <citation type="submission" date="2020-09" db="EMBL/GenBank/DDBJ databases">
        <authorList>
            <person name="Sun Q."/>
            <person name="Ohkuma M."/>
        </authorList>
    </citation>
    <scope>NUCLEOTIDE SEQUENCE</scope>
    <source>
        <strain evidence="2">JCM 4784</strain>
    </source>
</reference>
<keyword evidence="3" id="KW-1185">Reference proteome</keyword>
<accession>A0A918Z3M9</accession>
<proteinExistence type="predicted"/>
<evidence type="ECO:0000313" key="3">
    <source>
        <dbReference type="Proteomes" id="UP000608024"/>
    </source>
</evidence>
<sequence>MVKQIHMMLRAGLVFLAAMIVGIATMASAQAAPTPGKSDVWQVQRTGVKGASAASASALEPAGALARYNCYPPFRYNNAAAWNCTVHSGAIVFWIECSIGGTYTSGEYGPGTYYVQATCPQGRRLSEGHRSVR</sequence>
<reference evidence="2" key="1">
    <citation type="journal article" date="2014" name="Int. J. Syst. Evol. Microbiol.">
        <title>Complete genome sequence of Corynebacterium casei LMG S-19264T (=DSM 44701T), isolated from a smear-ripened cheese.</title>
        <authorList>
            <consortium name="US DOE Joint Genome Institute (JGI-PGF)"/>
            <person name="Walter F."/>
            <person name="Albersmeier A."/>
            <person name="Kalinowski J."/>
            <person name="Ruckert C."/>
        </authorList>
    </citation>
    <scope>NUCLEOTIDE SEQUENCE</scope>
    <source>
        <strain evidence="2">JCM 4784</strain>
    </source>
</reference>
<keyword evidence="1" id="KW-0732">Signal</keyword>
<comment type="caution">
    <text evidence="2">The sequence shown here is derived from an EMBL/GenBank/DDBJ whole genome shotgun (WGS) entry which is preliminary data.</text>
</comment>
<dbReference type="Proteomes" id="UP000608024">
    <property type="component" value="Unassembled WGS sequence"/>
</dbReference>
<feature type="signal peptide" evidence="1">
    <location>
        <begin position="1"/>
        <end position="31"/>
    </location>
</feature>
<feature type="chain" id="PRO_5036927353" description="Secreted protein" evidence="1">
    <location>
        <begin position="32"/>
        <end position="133"/>
    </location>
</feature>
<name>A0A918Z3M9_9ACTN</name>
<organism evidence="2 3">
    <name type="scientific">Streptomyces longispororuber</name>
    <dbReference type="NCBI Taxonomy" id="68230"/>
    <lineage>
        <taxon>Bacteria</taxon>
        <taxon>Bacillati</taxon>
        <taxon>Actinomycetota</taxon>
        <taxon>Actinomycetes</taxon>
        <taxon>Kitasatosporales</taxon>
        <taxon>Streptomycetaceae</taxon>
        <taxon>Streptomyces</taxon>
    </lineage>
</organism>
<evidence type="ECO:0000256" key="1">
    <source>
        <dbReference type="SAM" id="SignalP"/>
    </source>
</evidence>
<evidence type="ECO:0000313" key="2">
    <source>
        <dbReference type="EMBL" id="GHE36153.1"/>
    </source>
</evidence>
<dbReference type="EMBL" id="BNBT01000002">
    <property type="protein sequence ID" value="GHE36153.1"/>
    <property type="molecule type" value="Genomic_DNA"/>
</dbReference>
<protein>
    <recommendedName>
        <fullName evidence="4">Secreted protein</fullName>
    </recommendedName>
</protein>
<evidence type="ECO:0008006" key="4">
    <source>
        <dbReference type="Google" id="ProtNLM"/>
    </source>
</evidence>